<feature type="compositionally biased region" description="Polar residues" evidence="1">
    <location>
        <begin position="66"/>
        <end position="75"/>
    </location>
</feature>
<dbReference type="Gene3D" id="3.30.450.30">
    <property type="entry name" value="Dynein light chain 2a, cytoplasmic"/>
    <property type="match status" value="1"/>
</dbReference>
<name>A0A0J6FDD7_COCPO</name>
<reference evidence="3" key="3">
    <citation type="journal article" date="2010" name="Genome Res.">
        <title>Population genomic sequencing of Coccidioides fungi reveals recent hybridization and transposon control.</title>
        <authorList>
            <person name="Neafsey D.E."/>
            <person name="Barker B.M."/>
            <person name="Sharpton T.J."/>
            <person name="Stajich J.E."/>
            <person name="Park D.J."/>
            <person name="Whiston E."/>
            <person name="Hung C.-Y."/>
            <person name="McMahan C."/>
            <person name="White J."/>
            <person name="Sykes S."/>
            <person name="Heiman D."/>
            <person name="Young S."/>
            <person name="Zeng Q."/>
            <person name="Abouelleil A."/>
            <person name="Aftuck L."/>
            <person name="Bessette D."/>
            <person name="Brown A."/>
            <person name="FitzGerald M."/>
            <person name="Lui A."/>
            <person name="Macdonald J.P."/>
            <person name="Priest M."/>
            <person name="Orbach M.J."/>
            <person name="Galgiani J.N."/>
            <person name="Kirkland T.N."/>
            <person name="Cole G.T."/>
            <person name="Birren B.W."/>
            <person name="Henn M.R."/>
            <person name="Taylor J.W."/>
            <person name="Rounsley S.D."/>
        </authorList>
    </citation>
    <scope>NUCLEOTIDE SEQUENCE [LARGE SCALE GENOMIC DNA]</scope>
    <source>
        <strain evidence="3">RMSCC 3488</strain>
    </source>
</reference>
<dbReference type="OrthoDB" id="9985637at2759"/>
<dbReference type="SUPFAM" id="SSF103196">
    <property type="entry name" value="Roadblock/LC7 domain"/>
    <property type="match status" value="1"/>
</dbReference>
<evidence type="ECO:0000313" key="3">
    <source>
        <dbReference type="Proteomes" id="UP000054567"/>
    </source>
</evidence>
<accession>A0A0J6FDD7</accession>
<dbReference type="EMBL" id="DS268110">
    <property type="protein sequence ID" value="KMM66889.1"/>
    <property type="molecule type" value="Genomic_DNA"/>
</dbReference>
<gene>
    <name evidence="2" type="ORF">CPAG_03225</name>
</gene>
<organism evidence="2 3">
    <name type="scientific">Coccidioides posadasii RMSCC 3488</name>
    <dbReference type="NCBI Taxonomy" id="454284"/>
    <lineage>
        <taxon>Eukaryota</taxon>
        <taxon>Fungi</taxon>
        <taxon>Dikarya</taxon>
        <taxon>Ascomycota</taxon>
        <taxon>Pezizomycotina</taxon>
        <taxon>Eurotiomycetes</taxon>
        <taxon>Eurotiomycetidae</taxon>
        <taxon>Onygenales</taxon>
        <taxon>Onygenaceae</taxon>
        <taxon>Coccidioides</taxon>
    </lineage>
</organism>
<evidence type="ECO:0000313" key="2">
    <source>
        <dbReference type="EMBL" id="KMM66889.1"/>
    </source>
</evidence>
<protein>
    <recommendedName>
        <fullName evidence="4">Roadblock/LAMTOR2 domain-containing protein</fullName>
    </recommendedName>
</protein>
<reference evidence="3" key="2">
    <citation type="journal article" date="2009" name="Genome Res.">
        <title>Comparative genomic analyses of the human fungal pathogens Coccidioides and their relatives.</title>
        <authorList>
            <person name="Sharpton T.J."/>
            <person name="Stajich J.E."/>
            <person name="Rounsley S.D."/>
            <person name="Gardner M.J."/>
            <person name="Wortman J.R."/>
            <person name="Jordar V.S."/>
            <person name="Maiti R."/>
            <person name="Kodira C.D."/>
            <person name="Neafsey D.E."/>
            <person name="Zeng Q."/>
            <person name="Hung C.-Y."/>
            <person name="McMahan C."/>
            <person name="Muszewska A."/>
            <person name="Grynberg M."/>
            <person name="Mandel M.A."/>
            <person name="Kellner E.M."/>
            <person name="Barker B.M."/>
            <person name="Galgiani J.N."/>
            <person name="Orbach M.J."/>
            <person name="Kirkland T.N."/>
            <person name="Cole G.T."/>
            <person name="Henn M.R."/>
            <person name="Birren B.W."/>
            <person name="Taylor J.W."/>
        </authorList>
    </citation>
    <scope>NUCLEOTIDE SEQUENCE [LARGE SCALE GENOMIC DNA]</scope>
    <source>
        <strain evidence="3">RMSCC 3488</strain>
    </source>
</reference>
<sequence length="212" mass="22354">MTETIPASQIPQHVATQLAHLTSRPSVQSTLILSRKDGSIIQVTGKLAPQSSPVTSLNPTPGPEVLSSTEETPTAPSIDGDTTAVSITSIPNAPYKPSEAETLASHIYAFVSSASALSAILSGPSAKANNNEPDYGAQGLQGNGMDMETDTGRRENQDKEAGNDREDEDEVKLLRLRTKIHEVIIIPDRRYLLCVVQDVSVGGVSGGGGSHR</sequence>
<feature type="compositionally biased region" description="Basic and acidic residues" evidence="1">
    <location>
        <begin position="150"/>
        <end position="164"/>
    </location>
</feature>
<proteinExistence type="predicted"/>
<dbReference type="Proteomes" id="UP000054567">
    <property type="component" value="Unassembled WGS sequence"/>
</dbReference>
<feature type="region of interest" description="Disordered" evidence="1">
    <location>
        <begin position="127"/>
        <end position="168"/>
    </location>
</feature>
<feature type="region of interest" description="Disordered" evidence="1">
    <location>
        <begin position="46"/>
        <end position="85"/>
    </location>
</feature>
<evidence type="ECO:0008006" key="4">
    <source>
        <dbReference type="Google" id="ProtNLM"/>
    </source>
</evidence>
<dbReference type="PANTHER" id="PTHR10779">
    <property type="entry name" value="DYNEIN LIGHT CHAIN ROADBLOCK"/>
    <property type="match status" value="1"/>
</dbReference>
<reference evidence="2 3" key="1">
    <citation type="submission" date="2007-06" db="EMBL/GenBank/DDBJ databases">
        <title>The Genome Sequence of Coccidioides posadasii RMSCC_3488.</title>
        <authorList>
            <consortium name="Coccidioides Genome Resources Consortium"/>
            <consortium name="The Broad Institute Genome Sequencing Platform"/>
            <person name="Henn M.R."/>
            <person name="Sykes S."/>
            <person name="Young S."/>
            <person name="Jaffe D."/>
            <person name="Berlin A."/>
            <person name="Alvarez P."/>
            <person name="Butler J."/>
            <person name="Gnerre S."/>
            <person name="Grabherr M."/>
            <person name="Mauceli E."/>
            <person name="Brockman W."/>
            <person name="Kodira C."/>
            <person name="Alvarado L."/>
            <person name="Zeng Q."/>
            <person name="Crawford M."/>
            <person name="Antoine C."/>
            <person name="Devon K."/>
            <person name="Galgiani J."/>
            <person name="Orsborn K."/>
            <person name="Lewis M.L."/>
            <person name="Nusbaum C."/>
            <person name="Galagan J."/>
            <person name="Birren B."/>
        </authorList>
    </citation>
    <scope>NUCLEOTIDE SEQUENCE [LARGE SCALE GENOMIC DNA]</scope>
    <source>
        <strain evidence="2 3">RMSCC 3488</strain>
    </source>
</reference>
<feature type="compositionally biased region" description="Polar residues" evidence="1">
    <location>
        <begin position="49"/>
        <end position="59"/>
    </location>
</feature>
<evidence type="ECO:0000256" key="1">
    <source>
        <dbReference type="SAM" id="MobiDB-lite"/>
    </source>
</evidence>
<dbReference type="VEuPathDB" id="FungiDB:CPAG_03225"/>
<dbReference type="AlphaFoldDB" id="A0A0J6FDD7"/>